<accession>A0ABS9V9S8</accession>
<dbReference type="RefSeq" id="WP_241410732.1">
    <property type="nucleotide sequence ID" value="NZ_JAKZGO010000004.1"/>
</dbReference>
<organism evidence="1 2">
    <name type="scientific">Belliella alkalica</name>
    <dbReference type="NCBI Taxonomy" id="1730871"/>
    <lineage>
        <taxon>Bacteria</taxon>
        <taxon>Pseudomonadati</taxon>
        <taxon>Bacteroidota</taxon>
        <taxon>Cytophagia</taxon>
        <taxon>Cytophagales</taxon>
        <taxon>Cyclobacteriaceae</taxon>
        <taxon>Belliella</taxon>
    </lineage>
</organism>
<sequence>MKWFLTFFSATILNFSGLATGNSAENVQVNFSATNFIEFWSQNDLNFQKLNIKIESDFLKYGHSQKFLKLLFYRSQKTLLKSYQQYAPIDALISDGNYDCVSGSLLLAVFLEKYDFDYQIVETSFHVFISVNIDGKELILESTDPYNGFITDTEEVKGFFNDFELKTVDAKDFYLEPNHKLLAEVFSPIIFKKIKLQELHGLTFFNRAIYFNNSGEVVKALEMVQNAEQHYNAKRILALKELLQAQYAIASRDE</sequence>
<name>A0ABS9V9S8_9BACT</name>
<dbReference type="Proteomes" id="UP001165430">
    <property type="component" value="Unassembled WGS sequence"/>
</dbReference>
<gene>
    <name evidence="1" type="ORF">MM213_06785</name>
</gene>
<evidence type="ECO:0008006" key="3">
    <source>
        <dbReference type="Google" id="ProtNLM"/>
    </source>
</evidence>
<reference evidence="1" key="1">
    <citation type="submission" date="2022-03" db="EMBL/GenBank/DDBJ databases">
        <title>De novo assembled genomes of Belliella spp. (Cyclobacteriaceae) strains.</title>
        <authorList>
            <person name="Szabo A."/>
            <person name="Korponai K."/>
            <person name="Felfoldi T."/>
        </authorList>
    </citation>
    <scope>NUCLEOTIDE SEQUENCE</scope>
    <source>
        <strain evidence="1">DSM 111903</strain>
    </source>
</reference>
<comment type="caution">
    <text evidence="1">The sequence shown here is derived from an EMBL/GenBank/DDBJ whole genome shotgun (WGS) entry which is preliminary data.</text>
</comment>
<dbReference type="EMBL" id="JAKZGO010000004">
    <property type="protein sequence ID" value="MCH7413182.1"/>
    <property type="molecule type" value="Genomic_DNA"/>
</dbReference>
<keyword evidence="2" id="KW-1185">Reference proteome</keyword>
<evidence type="ECO:0000313" key="1">
    <source>
        <dbReference type="EMBL" id="MCH7413182.1"/>
    </source>
</evidence>
<proteinExistence type="predicted"/>
<protein>
    <recommendedName>
        <fullName evidence="3">Transglutaminase-like superfamily protein</fullName>
    </recommendedName>
</protein>
<evidence type="ECO:0000313" key="2">
    <source>
        <dbReference type="Proteomes" id="UP001165430"/>
    </source>
</evidence>